<name>A0ABR2HHR2_9EUKA</name>
<dbReference type="Proteomes" id="UP001470230">
    <property type="component" value="Unassembled WGS sequence"/>
</dbReference>
<dbReference type="EMBL" id="JAPFFF010000027">
    <property type="protein sequence ID" value="KAK8847761.1"/>
    <property type="molecule type" value="Genomic_DNA"/>
</dbReference>
<sequence>MGRRKIKNQRIQVTAAIDDDAVIIDLDTNGNFIDSKEEITNKIKRISPKILEKLKNSNQNRLIKEENDEIVTIEASEILNNNDTNDLFFVMEDESTPNQLDCDISFWDNYLNCNYL</sequence>
<gene>
    <name evidence="1" type="ORF">M9Y10_018791</name>
</gene>
<accession>A0ABR2HHR2</accession>
<organism evidence="1 2">
    <name type="scientific">Tritrichomonas musculus</name>
    <dbReference type="NCBI Taxonomy" id="1915356"/>
    <lineage>
        <taxon>Eukaryota</taxon>
        <taxon>Metamonada</taxon>
        <taxon>Parabasalia</taxon>
        <taxon>Tritrichomonadida</taxon>
        <taxon>Tritrichomonadidae</taxon>
        <taxon>Tritrichomonas</taxon>
    </lineage>
</organism>
<comment type="caution">
    <text evidence="1">The sequence shown here is derived from an EMBL/GenBank/DDBJ whole genome shotgun (WGS) entry which is preliminary data.</text>
</comment>
<proteinExistence type="predicted"/>
<evidence type="ECO:0000313" key="2">
    <source>
        <dbReference type="Proteomes" id="UP001470230"/>
    </source>
</evidence>
<keyword evidence="2" id="KW-1185">Reference proteome</keyword>
<reference evidence="1 2" key="1">
    <citation type="submission" date="2024-04" db="EMBL/GenBank/DDBJ databases">
        <title>Tritrichomonas musculus Genome.</title>
        <authorList>
            <person name="Alves-Ferreira E."/>
            <person name="Grigg M."/>
            <person name="Lorenzi H."/>
            <person name="Galac M."/>
        </authorList>
    </citation>
    <scope>NUCLEOTIDE SEQUENCE [LARGE SCALE GENOMIC DNA]</scope>
    <source>
        <strain evidence="1 2">EAF2021</strain>
    </source>
</reference>
<protein>
    <submittedName>
        <fullName evidence="1">Uncharacterized protein</fullName>
    </submittedName>
</protein>
<evidence type="ECO:0000313" key="1">
    <source>
        <dbReference type="EMBL" id="KAK8847761.1"/>
    </source>
</evidence>